<dbReference type="InterPro" id="IPR008927">
    <property type="entry name" value="6-PGluconate_DH-like_C_sf"/>
</dbReference>
<evidence type="ECO:0000256" key="7">
    <source>
        <dbReference type="ARBA" id="ARBA00023002"/>
    </source>
</evidence>
<accession>A0A3N5AEB6</accession>
<dbReference type="InterPro" id="IPR036291">
    <property type="entry name" value="NAD(P)-bd_dom_sf"/>
</dbReference>
<evidence type="ECO:0000256" key="11">
    <source>
        <dbReference type="PIRSR" id="PIRSR000193-1"/>
    </source>
</evidence>
<evidence type="ECO:0000259" key="12">
    <source>
        <dbReference type="Pfam" id="PF03807"/>
    </source>
</evidence>
<dbReference type="RefSeq" id="WP_123931762.1">
    <property type="nucleotide sequence ID" value="NZ_RKRE01000003.1"/>
</dbReference>
<keyword evidence="4 9" id="KW-0028">Amino-acid biosynthesis</keyword>
<dbReference type="GO" id="GO:0055129">
    <property type="term" value="P:L-proline biosynthetic process"/>
    <property type="evidence" value="ECO:0007669"/>
    <property type="project" value="UniProtKB-UniRule"/>
</dbReference>
<dbReference type="Pfam" id="PF14748">
    <property type="entry name" value="P5CR_dimer"/>
    <property type="match status" value="1"/>
</dbReference>
<dbReference type="Gene3D" id="1.10.3730.10">
    <property type="entry name" value="ProC C-terminal domain-like"/>
    <property type="match status" value="1"/>
</dbReference>
<dbReference type="Proteomes" id="UP000282654">
    <property type="component" value="Unassembled WGS sequence"/>
</dbReference>
<keyword evidence="15" id="KW-1185">Reference proteome</keyword>
<dbReference type="PIRSF" id="PIRSF000193">
    <property type="entry name" value="Pyrrol-5-carb_rd"/>
    <property type="match status" value="1"/>
</dbReference>
<comment type="catalytic activity">
    <reaction evidence="9">
        <text>L-proline + NADP(+) = (S)-1-pyrroline-5-carboxylate + NADPH + 2 H(+)</text>
        <dbReference type="Rhea" id="RHEA:14109"/>
        <dbReference type="ChEBI" id="CHEBI:15378"/>
        <dbReference type="ChEBI" id="CHEBI:17388"/>
        <dbReference type="ChEBI" id="CHEBI:57783"/>
        <dbReference type="ChEBI" id="CHEBI:58349"/>
        <dbReference type="ChEBI" id="CHEBI:60039"/>
        <dbReference type="EC" id="1.5.1.2"/>
    </reaction>
</comment>
<evidence type="ECO:0000256" key="9">
    <source>
        <dbReference type="HAMAP-Rule" id="MF_01925"/>
    </source>
</evidence>
<evidence type="ECO:0000256" key="3">
    <source>
        <dbReference type="ARBA" id="ARBA00022490"/>
    </source>
</evidence>
<sequence>MPLSGLKIGLIGGGAMGGALAAGLVSSGRVPPAAMLVSDVAPERLRRLEQELKVRTLQDNRLLAQEADIVLLAVKPDVVLSVLQQIGSLLRPSQTLISIAAGVTLSFLEQNIPQPVPVVRVMPNTPCLVGEGASAYALGRNAGPRDAARAAAIFSAVGRAVQVREELLDSVTGLSGSGPAYVYLLIEALADGGVRMGLPRDVALALAAQTVLGAARMVLTQGAHPAELKDRVVTPGGTTAAGLLVLEEQGVRAALIRAVEAATLRSRELSRAKFT</sequence>
<dbReference type="SUPFAM" id="SSF51735">
    <property type="entry name" value="NAD(P)-binding Rossmann-fold domains"/>
    <property type="match status" value="1"/>
</dbReference>
<dbReference type="HAMAP" id="MF_01925">
    <property type="entry name" value="P5C_reductase"/>
    <property type="match status" value="1"/>
</dbReference>
<keyword evidence="6 9" id="KW-0521">NADP</keyword>
<dbReference type="InterPro" id="IPR028939">
    <property type="entry name" value="P5C_Rdtase_cat_N"/>
</dbReference>
<dbReference type="EC" id="1.5.1.2" evidence="9 10"/>
<feature type="binding site" evidence="11">
    <location>
        <begin position="73"/>
        <end position="76"/>
    </location>
    <ligand>
        <name>NADP(+)</name>
        <dbReference type="ChEBI" id="CHEBI:58349"/>
    </ligand>
</feature>
<dbReference type="PANTHER" id="PTHR11645">
    <property type="entry name" value="PYRROLINE-5-CARBOXYLATE REDUCTASE"/>
    <property type="match status" value="1"/>
</dbReference>
<dbReference type="Gene3D" id="3.40.50.720">
    <property type="entry name" value="NAD(P)-binding Rossmann-like Domain"/>
    <property type="match status" value="1"/>
</dbReference>
<evidence type="ECO:0000256" key="1">
    <source>
        <dbReference type="ARBA" id="ARBA00004496"/>
    </source>
</evidence>
<feature type="binding site" evidence="11">
    <location>
        <begin position="11"/>
        <end position="16"/>
    </location>
    <ligand>
        <name>NADP(+)</name>
        <dbReference type="ChEBI" id="CHEBI:58349"/>
    </ligand>
</feature>
<evidence type="ECO:0000313" key="15">
    <source>
        <dbReference type="Proteomes" id="UP000282654"/>
    </source>
</evidence>
<dbReference type="SUPFAM" id="SSF48179">
    <property type="entry name" value="6-phosphogluconate dehydrogenase C-terminal domain-like"/>
    <property type="match status" value="1"/>
</dbReference>
<reference evidence="14 15" key="1">
    <citation type="submission" date="2018-11" db="EMBL/GenBank/DDBJ databases">
        <title>Genomic Encyclopedia of Type Strains, Phase IV (KMG-IV): sequencing the most valuable type-strain genomes for metagenomic binning, comparative biology and taxonomic classification.</title>
        <authorList>
            <person name="Goeker M."/>
        </authorList>
    </citation>
    <scope>NUCLEOTIDE SEQUENCE [LARGE SCALE GENOMIC DNA]</scope>
    <source>
        <strain evidence="14 15">DSM 102936</strain>
    </source>
</reference>
<dbReference type="NCBIfam" id="TIGR00112">
    <property type="entry name" value="proC"/>
    <property type="match status" value="1"/>
</dbReference>
<comment type="caution">
    <text evidence="14">The sequence shown here is derived from an EMBL/GenBank/DDBJ whole genome shotgun (WGS) entry which is preliminary data.</text>
</comment>
<organism evidence="14 15">
    <name type="scientific">Thermodesulfitimonas autotrophica</name>
    <dbReference type="NCBI Taxonomy" id="1894989"/>
    <lineage>
        <taxon>Bacteria</taxon>
        <taxon>Bacillati</taxon>
        <taxon>Bacillota</taxon>
        <taxon>Clostridia</taxon>
        <taxon>Thermoanaerobacterales</taxon>
        <taxon>Thermoanaerobacteraceae</taxon>
        <taxon>Thermodesulfitimonas</taxon>
    </lineage>
</organism>
<evidence type="ECO:0000256" key="6">
    <source>
        <dbReference type="ARBA" id="ARBA00022857"/>
    </source>
</evidence>
<name>A0A3N5AEB6_9THEO</name>
<dbReference type="InterPro" id="IPR029036">
    <property type="entry name" value="P5CR_dimer"/>
</dbReference>
<dbReference type="GO" id="GO:0005737">
    <property type="term" value="C:cytoplasm"/>
    <property type="evidence" value="ECO:0007669"/>
    <property type="project" value="UniProtKB-SubCell"/>
</dbReference>
<protein>
    <recommendedName>
        <fullName evidence="9 10">Pyrroline-5-carboxylate reductase</fullName>
        <shortName evidence="9">P5C reductase</shortName>
        <shortName evidence="9">P5CR</shortName>
        <ecNumber evidence="9 10">1.5.1.2</ecNumber>
    </recommendedName>
    <alternativeName>
        <fullName evidence="9">PCA reductase</fullName>
    </alternativeName>
</protein>
<comment type="function">
    <text evidence="8 9">Catalyzes the reduction of 1-pyrroline-5-carboxylate (PCA) to L-proline.</text>
</comment>
<keyword evidence="7 9" id="KW-0560">Oxidoreductase</keyword>
<feature type="binding site" evidence="11">
    <location>
        <position position="60"/>
    </location>
    <ligand>
        <name>NADPH</name>
        <dbReference type="ChEBI" id="CHEBI:57783"/>
    </ligand>
</feature>
<evidence type="ECO:0000313" key="14">
    <source>
        <dbReference type="EMBL" id="RPF42984.1"/>
    </source>
</evidence>
<dbReference type="OrthoDB" id="9805754at2"/>
<evidence type="ECO:0000256" key="8">
    <source>
        <dbReference type="ARBA" id="ARBA00058118"/>
    </source>
</evidence>
<comment type="similarity">
    <text evidence="2 9">Belongs to the pyrroline-5-carboxylate reductase family.</text>
</comment>
<dbReference type="Pfam" id="PF03807">
    <property type="entry name" value="F420_oxidored"/>
    <property type="match status" value="1"/>
</dbReference>
<evidence type="ECO:0000256" key="5">
    <source>
        <dbReference type="ARBA" id="ARBA00022650"/>
    </source>
</evidence>
<dbReference type="FunFam" id="3.40.50.720:FF:000190">
    <property type="entry name" value="Pyrroline-5-carboxylate reductase"/>
    <property type="match status" value="1"/>
</dbReference>
<dbReference type="UniPathway" id="UPA00098">
    <property type="reaction ID" value="UER00361"/>
</dbReference>
<comment type="pathway">
    <text evidence="9">Amino-acid biosynthesis; L-proline biosynthesis; L-proline from L-glutamate 5-semialdehyde: step 1/1.</text>
</comment>
<feature type="domain" description="Pyrroline-5-carboxylate reductase dimerisation" evidence="13">
    <location>
        <begin position="165"/>
        <end position="269"/>
    </location>
</feature>
<evidence type="ECO:0000256" key="4">
    <source>
        <dbReference type="ARBA" id="ARBA00022605"/>
    </source>
</evidence>
<evidence type="ECO:0000259" key="13">
    <source>
        <dbReference type="Pfam" id="PF14748"/>
    </source>
</evidence>
<dbReference type="AlphaFoldDB" id="A0A3N5AEB6"/>
<comment type="subcellular location">
    <subcellularLocation>
        <location evidence="1 9">Cytoplasm</location>
    </subcellularLocation>
</comment>
<proteinExistence type="inferred from homology"/>
<comment type="catalytic activity">
    <reaction evidence="9">
        <text>L-proline + NAD(+) = (S)-1-pyrroline-5-carboxylate + NADH + 2 H(+)</text>
        <dbReference type="Rhea" id="RHEA:14105"/>
        <dbReference type="ChEBI" id="CHEBI:15378"/>
        <dbReference type="ChEBI" id="CHEBI:17388"/>
        <dbReference type="ChEBI" id="CHEBI:57540"/>
        <dbReference type="ChEBI" id="CHEBI:57945"/>
        <dbReference type="ChEBI" id="CHEBI:60039"/>
        <dbReference type="EC" id="1.5.1.2"/>
    </reaction>
</comment>
<dbReference type="GO" id="GO:0004735">
    <property type="term" value="F:pyrroline-5-carboxylate reductase activity"/>
    <property type="evidence" value="ECO:0007669"/>
    <property type="project" value="UniProtKB-UniRule"/>
</dbReference>
<keyword evidence="3 9" id="KW-0963">Cytoplasm</keyword>
<feature type="domain" description="Pyrroline-5-carboxylate reductase catalytic N-terminal" evidence="12">
    <location>
        <begin position="7"/>
        <end position="102"/>
    </location>
</feature>
<dbReference type="PANTHER" id="PTHR11645:SF0">
    <property type="entry name" value="PYRROLINE-5-CARBOXYLATE REDUCTASE 3"/>
    <property type="match status" value="1"/>
</dbReference>
<dbReference type="FunFam" id="1.10.3730.10:FF:000001">
    <property type="entry name" value="Pyrroline-5-carboxylate reductase"/>
    <property type="match status" value="1"/>
</dbReference>
<dbReference type="EMBL" id="RKRE01000003">
    <property type="protein sequence ID" value="RPF42984.1"/>
    <property type="molecule type" value="Genomic_DNA"/>
</dbReference>
<evidence type="ECO:0000256" key="2">
    <source>
        <dbReference type="ARBA" id="ARBA00005525"/>
    </source>
</evidence>
<keyword evidence="5 9" id="KW-0641">Proline biosynthesis</keyword>
<dbReference type="InterPro" id="IPR000304">
    <property type="entry name" value="Pyrroline-COOH_reductase"/>
</dbReference>
<gene>
    <name evidence="9" type="primary">proC</name>
    <name evidence="14" type="ORF">EDD75_2102</name>
</gene>
<evidence type="ECO:0000256" key="10">
    <source>
        <dbReference type="NCBIfam" id="TIGR00112"/>
    </source>
</evidence>